<name>A0A1G2LYB6_9BACT</name>
<proteinExistence type="predicted"/>
<sequence length="202" mass="23903">MQYYHDIITEKSFQFLQELKKQFRLVLIGGWAVFLHTRSLKSKDIDIVVDYEELGAMKKKFNVSKNDRLKKYEIKTGEFDVDIYLPHYSELGIGAEEIQKSQIIKDGFNVPGPEILFMLKIYAWNQRRGSAKGRKDELDILNLVSLPEFNWSNYKNLVKRFDFKIYHDLFLDFLKKTTRVPELGWNEQKTAKIKRSVLNNLT</sequence>
<comment type="caution">
    <text evidence="1">The sequence shown here is derived from an EMBL/GenBank/DDBJ whole genome shotgun (WGS) entry which is preliminary data.</text>
</comment>
<dbReference type="Proteomes" id="UP000178116">
    <property type="component" value="Unassembled WGS sequence"/>
</dbReference>
<dbReference type="AlphaFoldDB" id="A0A1G2LYB6"/>
<evidence type="ECO:0000313" key="1">
    <source>
        <dbReference type="EMBL" id="OHA15791.1"/>
    </source>
</evidence>
<accession>A0A1G2LYB6</accession>
<gene>
    <name evidence="1" type="ORF">A3A10_00125</name>
</gene>
<evidence type="ECO:0000313" key="2">
    <source>
        <dbReference type="Proteomes" id="UP000178116"/>
    </source>
</evidence>
<dbReference type="EMBL" id="MHRA01000011">
    <property type="protein sequence ID" value="OHA15791.1"/>
    <property type="molecule type" value="Genomic_DNA"/>
</dbReference>
<reference evidence="1 2" key="1">
    <citation type="journal article" date="2016" name="Nat. Commun.">
        <title>Thousands of microbial genomes shed light on interconnected biogeochemical processes in an aquifer system.</title>
        <authorList>
            <person name="Anantharaman K."/>
            <person name="Brown C.T."/>
            <person name="Hug L.A."/>
            <person name="Sharon I."/>
            <person name="Castelle C.J."/>
            <person name="Probst A.J."/>
            <person name="Thomas B.C."/>
            <person name="Singh A."/>
            <person name="Wilkins M.J."/>
            <person name="Karaoz U."/>
            <person name="Brodie E.L."/>
            <person name="Williams K.H."/>
            <person name="Hubbard S.S."/>
            <person name="Banfield J.F."/>
        </authorList>
    </citation>
    <scope>NUCLEOTIDE SEQUENCE [LARGE SCALE GENOMIC DNA]</scope>
</reference>
<protein>
    <submittedName>
        <fullName evidence="1">Uncharacterized protein</fullName>
    </submittedName>
</protein>
<organism evidence="1 2">
    <name type="scientific">Candidatus Tagabacteria bacterium RIFCSPLOWO2_01_FULL_42_9</name>
    <dbReference type="NCBI Taxonomy" id="1802296"/>
    <lineage>
        <taxon>Bacteria</taxon>
        <taxon>Candidatus Tagaibacteriota</taxon>
    </lineage>
</organism>